<keyword evidence="3" id="KW-0732">Signal</keyword>
<reference evidence="4" key="1">
    <citation type="journal article" date="2014" name="Int. J. Syst. Evol. Microbiol.">
        <title>Complete genome sequence of Corynebacterium casei LMG S-19264T (=DSM 44701T), isolated from a smear-ripened cheese.</title>
        <authorList>
            <consortium name="US DOE Joint Genome Institute (JGI-PGF)"/>
            <person name="Walter F."/>
            <person name="Albersmeier A."/>
            <person name="Kalinowski J."/>
            <person name="Ruckert C."/>
        </authorList>
    </citation>
    <scope>NUCLEOTIDE SEQUENCE</scope>
    <source>
        <strain evidence="4">CGMCC 1.15758</strain>
    </source>
</reference>
<evidence type="ECO:0000256" key="2">
    <source>
        <dbReference type="SAM" id="Phobius"/>
    </source>
</evidence>
<keyword evidence="5" id="KW-1185">Reference proteome</keyword>
<feature type="signal peptide" evidence="3">
    <location>
        <begin position="1"/>
        <end position="18"/>
    </location>
</feature>
<feature type="region of interest" description="Disordered" evidence="1">
    <location>
        <begin position="58"/>
        <end position="81"/>
    </location>
</feature>
<reference evidence="4" key="2">
    <citation type="submission" date="2020-09" db="EMBL/GenBank/DDBJ databases">
        <authorList>
            <person name="Sun Q."/>
            <person name="Zhou Y."/>
        </authorList>
    </citation>
    <scope>NUCLEOTIDE SEQUENCE</scope>
    <source>
        <strain evidence="4">CGMCC 1.15758</strain>
    </source>
</reference>
<evidence type="ECO:0000313" key="4">
    <source>
        <dbReference type="EMBL" id="GGF96703.1"/>
    </source>
</evidence>
<accession>A0A8J2Z4D9</accession>
<dbReference type="InterPro" id="IPR050708">
    <property type="entry name" value="T6SS_VgrG/RHS"/>
</dbReference>
<feature type="transmembrane region" description="Helical" evidence="2">
    <location>
        <begin position="1481"/>
        <end position="1503"/>
    </location>
</feature>
<dbReference type="Gene3D" id="2.180.10.10">
    <property type="entry name" value="RHS repeat-associated core"/>
    <property type="match status" value="1"/>
</dbReference>
<keyword evidence="2" id="KW-1133">Transmembrane helix</keyword>
<dbReference type="NCBIfam" id="TIGR03696">
    <property type="entry name" value="Rhs_assc_core"/>
    <property type="match status" value="1"/>
</dbReference>
<protein>
    <submittedName>
        <fullName evidence="4">Sugar-binding protein</fullName>
    </submittedName>
</protein>
<dbReference type="RefSeq" id="WP_117002443.1">
    <property type="nucleotide sequence ID" value="NZ_BMJS01000011.1"/>
</dbReference>
<gene>
    <name evidence="4" type="ORF">GCM10010995_12440</name>
</gene>
<proteinExistence type="predicted"/>
<evidence type="ECO:0000313" key="5">
    <source>
        <dbReference type="Proteomes" id="UP000636949"/>
    </source>
</evidence>
<dbReference type="Proteomes" id="UP000636949">
    <property type="component" value="Unassembled WGS sequence"/>
</dbReference>
<dbReference type="OrthoDB" id="9768004at2"/>
<dbReference type="PANTHER" id="PTHR32305">
    <property type="match status" value="1"/>
</dbReference>
<comment type="caution">
    <text evidence="4">The sequence shown here is derived from an EMBL/GenBank/DDBJ whole genome shotgun (WGS) entry which is preliminary data.</text>
</comment>
<evidence type="ECO:0000256" key="1">
    <source>
        <dbReference type="SAM" id="MobiDB-lite"/>
    </source>
</evidence>
<feature type="chain" id="PRO_5035284130" evidence="3">
    <location>
        <begin position="19"/>
        <end position="1724"/>
    </location>
</feature>
<dbReference type="InterPro" id="IPR022385">
    <property type="entry name" value="Rhs_assc_core"/>
</dbReference>
<sequence>MFKFKISAIFLLLSPAYAQDLSLDAAKRINSNAKASITNAADNDDLLQQIATLGKLPEQQSVSGDEHSNLQEGENSKLVNKSLRSSSQSDDLVSDAFSFATLGRVDARTGTYDFNYVVGQTIDDTSLNQSFQLRLHYRQGNKLDSGFGIGWSLGLSFYDQNTQTLTLAGGFSQRIEYPSNKPQYYKLKDIKILPLSGDDLFKVVFKDGSYEIIGSNGRIKASFGVDGKKTSFYYNGGKLVQVQTGKNNIFISYEKNRVTIISRSNHGVERKVVINKTQDYLEDITYQAEQDYKTQFFYDNKGFIEKVIAPTGAAEEITYQRLLRPQGSGEVYAVDVHKVLPGYGQPTMQTRYQFGDQNSGNLNNYTGYPTASYVQGKDSLAEMNGKFNYSVKVITDSASTVYTYNKFHLLENSETFDSKGNLLTKEEKKYNFSPYATFDQLPNNYQYPISESTSYYNLKDNRANLQTKSSRLPLTVTSKYDDYGNLLETTDAYGIKKEIIYCESNSNSGGCVADPNGFKQYISKEIIYPQQGSHEYPQVKSYQYKHLSDQRNLIVADVVRSGYLKEGNINYISEKTFEYNDDINSDFFGMLRAEKTKDLTHNLSSQLKEINKTYAYAKESNGQLKQTSTLVSKSTEGADQSVSSKRILDGYTGQTLRAEDGVGNKVEMSYDLLGRLTKQVIAKGTEYEASTTNQYVYYSKNTELAFITTDAKGFQMKVQMDGLGREIAKYKQKVDANGHLITGQFVQLSKISYNAQGQVAEVIAYDTDVSGNIIEHKVSYVYDALGRNITTINPDGSQAHVLYDDVNNSKRQWLEKGNQKSRMTETIFDKVNNPIIERVISADDSKVLSEVRYFYDGFGRLIESEDISGNRTVTHYNEIGEADFVTLPTGDQTHKSYDMLGNLIEIGVKPKDQAKKVLGKRYFDDRGLLLWEENTEGVKETYQYDKTGNLIKMTNRYGYVVETEIDRVLQLPVKSYLTGDSDYDVFYDYDKVTGQLLTLTDNTGVKSYTYTAEGRLQKETYKPKNQNEVTAEYSYSRAGNVLSFKDYVGNVSQYHYDNMGKVIAVDYKYASEASFIKDYMTYHYDDLGRLQKKTIDGLTTMFSYDDKVNKTGFLISQIDKLSANDTTSINTLEYEFTTIKRNIDGQTYEFYTGNIAKKTRVDEANQKSIEGYFYDLMNNLADYQCLGSLCPKDQLGNTVLREEYTFDAFNNISKVKQTYVDKNTLVNGVNTTTYIYDQHNPAKLEKYTNSQSLYGNSQTIKYDIAGSIISDEQGNSLAYDKLGRMTSFTAKGARSGEEIRYGYNAQGEQIWQKVPNQEVLSLYYIGGVLSHESQYGQWLSYLSGNSMHGRIKQDSAKAITDIRYYIYDYAGSVLYDIEKSNNKLSVVSQKIYTPYGIASDLMSINSSGTEVLIDQFAIGYNGQRTEAVTGYQHLGNGYRAYNPMLKRFMAYDNMSPFDKGGINGYIYPNNPIAYADPIGHFWGWIAGAIGAIVGAIVGAVTGVIQGAITGDYNGVWKNAISGAAAGFVAGAMTDPTSMSAAAVVGVAALSTLAGSAAGFAVDLASGSSIKDAAITAGIGFAVGMVTFGVMKGAGAAVGRAAETSAGKAIGSAVGRVTRPITQAVSNFRSSVIKALTPKRMCFAAGTLVLTSISESGERSYKEIQEIELGDQVVTAIDSDIDVNINAPVIEWSGYSEPSQVDQSDNEYNDNVVMLSAETEIEEAA</sequence>
<keyword evidence="2" id="KW-0472">Membrane</keyword>
<keyword evidence="2" id="KW-0812">Transmembrane</keyword>
<dbReference type="PANTHER" id="PTHR32305:SF15">
    <property type="entry name" value="PROTEIN RHSA-RELATED"/>
    <property type="match status" value="1"/>
</dbReference>
<feature type="compositionally biased region" description="Polar residues" evidence="1">
    <location>
        <begin position="70"/>
        <end position="81"/>
    </location>
</feature>
<name>A0A8J2Z4D9_9GAMM</name>
<feature type="transmembrane region" description="Helical" evidence="2">
    <location>
        <begin position="1538"/>
        <end position="1560"/>
    </location>
</feature>
<feature type="transmembrane region" description="Helical" evidence="2">
    <location>
        <begin position="1572"/>
        <end position="1590"/>
    </location>
</feature>
<organism evidence="4 5">
    <name type="scientific">Cysteiniphilum litorale</name>
    <dbReference type="NCBI Taxonomy" id="2056700"/>
    <lineage>
        <taxon>Bacteria</taxon>
        <taxon>Pseudomonadati</taxon>
        <taxon>Pseudomonadota</taxon>
        <taxon>Gammaproteobacteria</taxon>
        <taxon>Thiotrichales</taxon>
        <taxon>Fastidiosibacteraceae</taxon>
        <taxon>Cysteiniphilum</taxon>
    </lineage>
</organism>
<evidence type="ECO:0000256" key="3">
    <source>
        <dbReference type="SAM" id="SignalP"/>
    </source>
</evidence>
<dbReference type="EMBL" id="BMJS01000011">
    <property type="protein sequence ID" value="GGF96703.1"/>
    <property type="molecule type" value="Genomic_DNA"/>
</dbReference>